<accession>A0A423I4B4</accession>
<gene>
    <name evidence="1" type="ORF">BK660_14390</name>
</gene>
<organism evidence="1 2">
    <name type="scientific">Pseudomonas brassicacearum</name>
    <dbReference type="NCBI Taxonomy" id="930166"/>
    <lineage>
        <taxon>Bacteria</taxon>
        <taxon>Pseudomonadati</taxon>
        <taxon>Pseudomonadota</taxon>
        <taxon>Gammaproteobacteria</taxon>
        <taxon>Pseudomonadales</taxon>
        <taxon>Pseudomonadaceae</taxon>
        <taxon>Pseudomonas</taxon>
    </lineage>
</organism>
<evidence type="ECO:0000313" key="2">
    <source>
        <dbReference type="Proteomes" id="UP000285636"/>
    </source>
</evidence>
<protein>
    <recommendedName>
        <fullName evidence="3">N-acetyltransferase domain-containing protein</fullName>
    </recommendedName>
</protein>
<proteinExistence type="predicted"/>
<sequence length="181" mass="20995">MPRERTCLRYQLYRSRARTLASLKTAQLQHELERVGQTDLDLSKVRFEAINVQALKAWERWQDPHFAWNEVAGWKASEPLALDLAIWFEAELCGLCFSNPNNSRQRIRIVRLEGRPGEDHPLKKRIAPLALLVVEQYAKIIGSRFIEVQEPLKGAISIYQQFGFYFDAERRLVKAVESLVS</sequence>
<dbReference type="AlphaFoldDB" id="A0A423I4B4"/>
<dbReference type="RefSeq" id="WP_123433930.1">
    <property type="nucleotide sequence ID" value="NZ_MOBK01000006.1"/>
</dbReference>
<dbReference type="EMBL" id="MOBK01000006">
    <property type="protein sequence ID" value="RON20253.1"/>
    <property type="molecule type" value="Genomic_DNA"/>
</dbReference>
<evidence type="ECO:0008006" key="3">
    <source>
        <dbReference type="Google" id="ProtNLM"/>
    </source>
</evidence>
<comment type="caution">
    <text evidence="1">The sequence shown here is derived from an EMBL/GenBank/DDBJ whole genome shotgun (WGS) entry which is preliminary data.</text>
</comment>
<reference evidence="1 2" key="1">
    <citation type="submission" date="2016-10" db="EMBL/GenBank/DDBJ databases">
        <title>Comparative genome analysis of multiple Pseudomonas spp. focuses on biocontrol and plant growth promoting traits.</title>
        <authorList>
            <person name="Tao X.-Y."/>
            <person name="Taylor C.G."/>
        </authorList>
    </citation>
    <scope>NUCLEOTIDE SEQUENCE [LARGE SCALE GENOMIC DNA]</scope>
    <source>
        <strain evidence="1 2">38D7</strain>
    </source>
</reference>
<dbReference type="Proteomes" id="UP000285636">
    <property type="component" value="Unassembled WGS sequence"/>
</dbReference>
<name>A0A423I4B4_9PSED</name>
<evidence type="ECO:0000313" key="1">
    <source>
        <dbReference type="EMBL" id="RON20253.1"/>
    </source>
</evidence>